<dbReference type="WBParaSite" id="JU765_v2.g4101.t1">
    <property type="protein sequence ID" value="JU765_v2.g4101.t1"/>
    <property type="gene ID" value="JU765_v2.g4101"/>
</dbReference>
<organism evidence="1 2">
    <name type="scientific">Panagrolaimus sp. JU765</name>
    <dbReference type="NCBI Taxonomy" id="591449"/>
    <lineage>
        <taxon>Eukaryota</taxon>
        <taxon>Metazoa</taxon>
        <taxon>Ecdysozoa</taxon>
        <taxon>Nematoda</taxon>
        <taxon>Chromadorea</taxon>
        <taxon>Rhabditida</taxon>
        <taxon>Tylenchina</taxon>
        <taxon>Panagrolaimomorpha</taxon>
        <taxon>Panagrolaimoidea</taxon>
        <taxon>Panagrolaimidae</taxon>
        <taxon>Panagrolaimus</taxon>
    </lineage>
</organism>
<sequence length="126" mass="14121">IVGVDPDGSILADPTNRKVHGYEVEGTGYDFIPAALKRDYVDQWVKTFDADSFYTARRVIREEGILCGGSSGANVWAALQVAKGLDKSKRVITVLPDSIRNYMTKFLDDDWMNLKGFPIPQYDDED</sequence>
<name>A0AC34R7J7_9BILA</name>
<evidence type="ECO:0000313" key="2">
    <source>
        <dbReference type="WBParaSite" id="JU765_v2.g4101.t1"/>
    </source>
</evidence>
<accession>A0AC34R7J7</accession>
<evidence type="ECO:0000313" key="1">
    <source>
        <dbReference type="Proteomes" id="UP000887576"/>
    </source>
</evidence>
<proteinExistence type="predicted"/>
<protein>
    <submittedName>
        <fullName evidence="2">Cystathionine beta-synthase</fullName>
    </submittedName>
</protein>
<reference evidence="2" key="1">
    <citation type="submission" date="2022-11" db="UniProtKB">
        <authorList>
            <consortium name="WormBaseParasite"/>
        </authorList>
    </citation>
    <scope>IDENTIFICATION</scope>
</reference>
<dbReference type="Proteomes" id="UP000887576">
    <property type="component" value="Unplaced"/>
</dbReference>